<dbReference type="PANTHER" id="PTHR11579">
    <property type="entry name" value="PROTEIN-L-ISOASPARTATE O-METHYLTRANSFERASE"/>
    <property type="match status" value="1"/>
</dbReference>
<evidence type="ECO:0000256" key="11">
    <source>
        <dbReference type="ARBA" id="ARBA00031350"/>
    </source>
</evidence>
<evidence type="ECO:0000256" key="10">
    <source>
        <dbReference type="ARBA" id="ARBA00031323"/>
    </source>
</evidence>
<gene>
    <name evidence="12" type="ORF">AT15_08985</name>
</gene>
<dbReference type="OrthoDB" id="9772751at2"/>
<dbReference type="RefSeq" id="WP_068346941.1">
    <property type="nucleotide sequence ID" value="NZ_JFHK01000005.1"/>
</dbReference>
<dbReference type="PANTHER" id="PTHR11579:SF0">
    <property type="entry name" value="PROTEIN-L-ISOASPARTATE(D-ASPARTATE) O-METHYLTRANSFERASE"/>
    <property type="match status" value="1"/>
</dbReference>
<dbReference type="AlphaFoldDB" id="A0A176K252"/>
<keyword evidence="13" id="KW-1185">Reference proteome</keyword>
<evidence type="ECO:0000256" key="4">
    <source>
        <dbReference type="ARBA" id="ARBA00013346"/>
    </source>
</evidence>
<evidence type="ECO:0000256" key="2">
    <source>
        <dbReference type="ARBA" id="ARBA00005369"/>
    </source>
</evidence>
<comment type="subcellular location">
    <subcellularLocation>
        <location evidence="1">Cytoplasm</location>
    </subcellularLocation>
</comment>
<dbReference type="STRING" id="1453497.AT15_08985"/>
<keyword evidence="6" id="KW-0489">Methyltransferase</keyword>
<accession>A0A176K252</accession>
<proteinExistence type="inferred from homology"/>
<dbReference type="CDD" id="cd02440">
    <property type="entry name" value="AdoMet_MTases"/>
    <property type="match status" value="1"/>
</dbReference>
<dbReference type="InterPro" id="IPR000682">
    <property type="entry name" value="PCMT"/>
</dbReference>
<evidence type="ECO:0000256" key="8">
    <source>
        <dbReference type="ARBA" id="ARBA00022691"/>
    </source>
</evidence>
<keyword evidence="5" id="KW-0963">Cytoplasm</keyword>
<dbReference type="SUPFAM" id="SSF53335">
    <property type="entry name" value="S-adenosyl-L-methionine-dependent methyltransferases"/>
    <property type="match status" value="1"/>
</dbReference>
<comment type="similarity">
    <text evidence="2">Belongs to the methyltransferase superfamily. L-isoaspartyl/D-aspartyl protein methyltransferase family.</text>
</comment>
<dbReference type="EC" id="2.1.1.77" evidence="3"/>
<sequence>MDGPSKVLADELNFMGILKDKRLYDAVCKINRRDFVLPKYRAMANYDRVLPSWEEDGKVVSTSTQPSLAIEMIKLLKIPEKAKILDIGTGTGYATAIMATAYAHVSIVSIEWLPSLVEIALENFRKYGISNVKIHSGDGYIGCKEQAPFDRIISMVAPSDISPFWFKQLEVGGILVSPIFVNSMYTPVITCEKTSKRELICKKSIDAVFIPMEQHTDNSFSMKISEMRFELSGNRLIYKSFH</sequence>
<dbReference type="PATRIC" id="fig|1453497.3.peg.1780"/>
<evidence type="ECO:0000256" key="9">
    <source>
        <dbReference type="ARBA" id="ARBA00030757"/>
    </source>
</evidence>
<reference evidence="12 13" key="1">
    <citation type="submission" date="2014-02" db="EMBL/GenBank/DDBJ databases">
        <title>Kosmotoga genome sequencing.</title>
        <authorList>
            <person name="Pollo S.M."/>
            <person name="Charchuk R."/>
            <person name="Nesbo C.L."/>
        </authorList>
    </citation>
    <scope>NUCLEOTIDE SEQUENCE [LARGE SCALE GENOMIC DNA]</scope>
    <source>
        <strain evidence="12 13">S304</strain>
    </source>
</reference>
<organism evidence="12 13">
    <name type="scientific">Kosmotoga arenicorallina S304</name>
    <dbReference type="NCBI Taxonomy" id="1453497"/>
    <lineage>
        <taxon>Bacteria</taxon>
        <taxon>Thermotogati</taxon>
        <taxon>Thermotogota</taxon>
        <taxon>Thermotogae</taxon>
        <taxon>Kosmotogales</taxon>
        <taxon>Kosmotogaceae</taxon>
        <taxon>Kosmotoga</taxon>
    </lineage>
</organism>
<dbReference type="InterPro" id="IPR029063">
    <property type="entry name" value="SAM-dependent_MTases_sf"/>
</dbReference>
<dbReference type="GO" id="GO:0005737">
    <property type="term" value="C:cytoplasm"/>
    <property type="evidence" value="ECO:0007669"/>
    <property type="project" value="UniProtKB-SubCell"/>
</dbReference>
<evidence type="ECO:0000256" key="3">
    <source>
        <dbReference type="ARBA" id="ARBA00011890"/>
    </source>
</evidence>
<dbReference type="GO" id="GO:0032259">
    <property type="term" value="P:methylation"/>
    <property type="evidence" value="ECO:0007669"/>
    <property type="project" value="UniProtKB-KW"/>
</dbReference>
<evidence type="ECO:0000256" key="1">
    <source>
        <dbReference type="ARBA" id="ARBA00004496"/>
    </source>
</evidence>
<keyword evidence="8" id="KW-0949">S-adenosyl-L-methionine</keyword>
<dbReference type="Gene3D" id="3.40.50.150">
    <property type="entry name" value="Vaccinia Virus protein VP39"/>
    <property type="match status" value="1"/>
</dbReference>
<dbReference type="GO" id="GO:0004719">
    <property type="term" value="F:protein-L-isoaspartate (D-aspartate) O-methyltransferase activity"/>
    <property type="evidence" value="ECO:0007669"/>
    <property type="project" value="UniProtKB-EC"/>
</dbReference>
<evidence type="ECO:0000256" key="6">
    <source>
        <dbReference type="ARBA" id="ARBA00022603"/>
    </source>
</evidence>
<evidence type="ECO:0000256" key="7">
    <source>
        <dbReference type="ARBA" id="ARBA00022679"/>
    </source>
</evidence>
<evidence type="ECO:0000313" key="12">
    <source>
        <dbReference type="EMBL" id="OAA31100.1"/>
    </source>
</evidence>
<name>A0A176K252_9BACT</name>
<dbReference type="EMBL" id="JFHK01000005">
    <property type="protein sequence ID" value="OAA31100.1"/>
    <property type="molecule type" value="Genomic_DNA"/>
</dbReference>
<evidence type="ECO:0000256" key="5">
    <source>
        <dbReference type="ARBA" id="ARBA00022490"/>
    </source>
</evidence>
<comment type="caution">
    <text evidence="12">The sequence shown here is derived from an EMBL/GenBank/DDBJ whole genome shotgun (WGS) entry which is preliminary data.</text>
</comment>
<dbReference type="Pfam" id="PF01135">
    <property type="entry name" value="PCMT"/>
    <property type="match status" value="1"/>
</dbReference>
<evidence type="ECO:0000313" key="13">
    <source>
        <dbReference type="Proteomes" id="UP000077339"/>
    </source>
</evidence>
<keyword evidence="7" id="KW-0808">Transferase</keyword>
<dbReference type="Proteomes" id="UP000077339">
    <property type="component" value="Unassembled WGS sequence"/>
</dbReference>
<protein>
    <recommendedName>
        <fullName evidence="4">Protein-L-isoaspartate O-methyltransferase</fullName>
        <ecNumber evidence="3">2.1.1.77</ecNumber>
    </recommendedName>
    <alternativeName>
        <fullName evidence="11">L-isoaspartyl protein carboxyl methyltransferase</fullName>
    </alternativeName>
    <alternativeName>
        <fullName evidence="9">Protein L-isoaspartyl methyltransferase</fullName>
    </alternativeName>
    <alternativeName>
        <fullName evidence="10">Protein-beta-aspartate methyltransferase</fullName>
    </alternativeName>
</protein>